<comment type="caution">
    <text evidence="9">The sequence shown here is derived from an EMBL/GenBank/DDBJ whole genome shotgun (WGS) entry which is preliminary data.</text>
</comment>
<dbReference type="EMBL" id="JANCLU010000004">
    <property type="protein sequence ID" value="MCP8937978.1"/>
    <property type="molecule type" value="Genomic_DNA"/>
</dbReference>
<reference evidence="9 10" key="1">
    <citation type="submission" date="2022-07" db="EMBL/GenBank/DDBJ databases">
        <authorList>
            <person name="Li W.-J."/>
            <person name="Deng Q.-Q."/>
        </authorList>
    </citation>
    <scope>NUCLEOTIDE SEQUENCE [LARGE SCALE GENOMIC DNA]</scope>
    <source>
        <strain evidence="9 10">SYSU M60028</strain>
    </source>
</reference>
<dbReference type="SUPFAM" id="SSF53383">
    <property type="entry name" value="PLP-dependent transferases"/>
    <property type="match status" value="1"/>
</dbReference>
<feature type="domain" description="Aminotransferase class I/classII large" evidence="8">
    <location>
        <begin position="50"/>
        <end position="393"/>
    </location>
</feature>
<dbReference type="CDD" id="cd00609">
    <property type="entry name" value="AAT_like"/>
    <property type="match status" value="1"/>
</dbReference>
<proteinExistence type="inferred from homology"/>
<dbReference type="InterPro" id="IPR015421">
    <property type="entry name" value="PyrdxlP-dep_Trfase_major"/>
</dbReference>
<keyword evidence="10" id="KW-1185">Reference proteome</keyword>
<sequence>MAPLLRNALPEDALRHARPQIQDLSTENIAELAVRARELGGVIPLWYGEGDLTTPEFVRDAAKAAFDEGMTFYIPDMRGYPPLTAALSEYQTRLHGRAIAPERSTVTPSGMQALLMAMELVADVGTNIVYVEPQWPNIRNVIHLVGAEPRPVALDLVDNDFRLDLDKLFARCDARTRAILFSTPANPTGWVCSREEFEALLEFSRKRGIWIISDEVYNRLYFREPFVAPSILSLAEPEDLALSVNSFSKGWAMTGWRVGWLTHPASVAPQIAQMTQLMNSGTAGPVQAGALAALTKGEGLVTTMRERCRAGIDLAYGILSKNPTFQLPEKPRGGMYVFFSLPGTPNSREACMKILESSRVGLAPGSMFGQSSTSFVRMCVCRDPVQLEAALERMAHALK</sequence>
<gene>
    <name evidence="9" type="ORF">NK718_05575</name>
</gene>
<organism evidence="9 10">
    <name type="scientific">Alsobacter ponti</name>
    <dbReference type="NCBI Taxonomy" id="2962936"/>
    <lineage>
        <taxon>Bacteria</taxon>
        <taxon>Pseudomonadati</taxon>
        <taxon>Pseudomonadota</taxon>
        <taxon>Alphaproteobacteria</taxon>
        <taxon>Hyphomicrobiales</taxon>
        <taxon>Alsobacteraceae</taxon>
        <taxon>Alsobacter</taxon>
    </lineage>
</organism>
<dbReference type="NCBIfam" id="NF004770">
    <property type="entry name" value="PRK06108.1"/>
    <property type="match status" value="1"/>
</dbReference>
<evidence type="ECO:0000259" key="8">
    <source>
        <dbReference type="Pfam" id="PF00155"/>
    </source>
</evidence>
<dbReference type="Proteomes" id="UP001205890">
    <property type="component" value="Unassembled WGS sequence"/>
</dbReference>
<dbReference type="InterPro" id="IPR004838">
    <property type="entry name" value="NHTrfase_class1_PyrdxlP-BS"/>
</dbReference>
<comment type="cofactor">
    <cofactor evidence="1 7">
        <name>pyridoxal 5'-phosphate</name>
        <dbReference type="ChEBI" id="CHEBI:597326"/>
    </cofactor>
</comment>
<name>A0ABT1LA92_9HYPH</name>
<evidence type="ECO:0000313" key="9">
    <source>
        <dbReference type="EMBL" id="MCP8937978.1"/>
    </source>
</evidence>
<evidence type="ECO:0000313" key="10">
    <source>
        <dbReference type="Proteomes" id="UP001205890"/>
    </source>
</evidence>
<dbReference type="EC" id="2.6.1.-" evidence="7"/>
<evidence type="ECO:0000256" key="1">
    <source>
        <dbReference type="ARBA" id="ARBA00001933"/>
    </source>
</evidence>
<comment type="similarity">
    <text evidence="2 7">Belongs to the class-I pyridoxal-phosphate-dependent aminotransferase family.</text>
</comment>
<evidence type="ECO:0000256" key="2">
    <source>
        <dbReference type="ARBA" id="ARBA00007441"/>
    </source>
</evidence>
<dbReference type="Gene3D" id="3.90.1150.10">
    <property type="entry name" value="Aspartate Aminotransferase, domain 1"/>
    <property type="match status" value="1"/>
</dbReference>
<dbReference type="Gene3D" id="3.40.640.10">
    <property type="entry name" value="Type I PLP-dependent aspartate aminotransferase-like (Major domain)"/>
    <property type="match status" value="1"/>
</dbReference>
<dbReference type="GO" id="GO:0008483">
    <property type="term" value="F:transaminase activity"/>
    <property type="evidence" value="ECO:0007669"/>
    <property type="project" value="UniProtKB-KW"/>
</dbReference>
<accession>A0ABT1LA92</accession>
<dbReference type="PANTHER" id="PTHR46383">
    <property type="entry name" value="ASPARTATE AMINOTRANSFERASE"/>
    <property type="match status" value="1"/>
</dbReference>
<keyword evidence="4 7" id="KW-0808">Transferase</keyword>
<evidence type="ECO:0000256" key="6">
    <source>
        <dbReference type="ARBA" id="ARBA00049185"/>
    </source>
</evidence>
<evidence type="ECO:0000256" key="3">
    <source>
        <dbReference type="ARBA" id="ARBA00022576"/>
    </source>
</evidence>
<dbReference type="RefSeq" id="WP_254739442.1">
    <property type="nucleotide sequence ID" value="NZ_JANCLU010000004.1"/>
</dbReference>
<keyword evidence="5" id="KW-0663">Pyridoxal phosphate</keyword>
<evidence type="ECO:0000256" key="4">
    <source>
        <dbReference type="ARBA" id="ARBA00022679"/>
    </source>
</evidence>
<dbReference type="PROSITE" id="PS00105">
    <property type="entry name" value="AA_TRANSFER_CLASS_1"/>
    <property type="match status" value="1"/>
</dbReference>
<dbReference type="InterPro" id="IPR015424">
    <property type="entry name" value="PyrdxlP-dep_Trfase"/>
</dbReference>
<evidence type="ECO:0000256" key="5">
    <source>
        <dbReference type="ARBA" id="ARBA00022898"/>
    </source>
</evidence>
<comment type="catalytic activity">
    <reaction evidence="6">
        <text>L-aspartate + 2-oxoglutarate = oxaloacetate + L-glutamate</text>
        <dbReference type="Rhea" id="RHEA:21824"/>
        <dbReference type="ChEBI" id="CHEBI:16452"/>
        <dbReference type="ChEBI" id="CHEBI:16810"/>
        <dbReference type="ChEBI" id="CHEBI:29985"/>
        <dbReference type="ChEBI" id="CHEBI:29991"/>
        <dbReference type="EC" id="2.6.1.1"/>
    </reaction>
</comment>
<protein>
    <recommendedName>
        <fullName evidence="7">Aminotransferase</fullName>
        <ecNumber evidence="7">2.6.1.-</ecNumber>
    </recommendedName>
</protein>
<dbReference type="InterPro" id="IPR050596">
    <property type="entry name" value="AspAT/PAT-like"/>
</dbReference>
<dbReference type="InterPro" id="IPR004839">
    <property type="entry name" value="Aminotransferase_I/II_large"/>
</dbReference>
<evidence type="ECO:0000256" key="7">
    <source>
        <dbReference type="RuleBase" id="RU000481"/>
    </source>
</evidence>
<dbReference type="Pfam" id="PF00155">
    <property type="entry name" value="Aminotran_1_2"/>
    <property type="match status" value="1"/>
</dbReference>
<dbReference type="InterPro" id="IPR015422">
    <property type="entry name" value="PyrdxlP-dep_Trfase_small"/>
</dbReference>
<keyword evidence="3 7" id="KW-0032">Aminotransferase</keyword>